<comment type="caution">
    <text evidence="1">The sequence shown here is derived from an EMBL/GenBank/DDBJ whole genome shotgun (WGS) entry which is preliminary data.</text>
</comment>
<sequence length="248" mass="28627">MVRNFEYRIAAIAVQGYLHRHGFRRELSGIFQEVDQHLCNQRAVHGNLQVFLWNGNLYISRWKPLANSSDGVRNHFLCRLRQFLQVRCVFVKARHRKQIFHHADEPLGFLLNIGDQLLFCLRTQSLFVFQNCRACTGNSSQRRTDIVRDCPQQIPAHLFPLGFHQNRALLVRETLAFQRHCDLGGDHAQKQAAVMIQLSFSAGDSPNGKHAPLRNQRHIECAGAHERIRSRTGAFLIDEHPMCHGFFI</sequence>
<dbReference type="EMBL" id="VSSQ01029211">
    <property type="protein sequence ID" value="MPM79244.1"/>
    <property type="molecule type" value="Genomic_DNA"/>
</dbReference>
<name>A0A645CQT3_9ZZZZ</name>
<accession>A0A645CQT3</accession>
<dbReference type="AlphaFoldDB" id="A0A645CQT3"/>
<protein>
    <submittedName>
        <fullName evidence="1">Uncharacterized protein</fullName>
    </submittedName>
</protein>
<reference evidence="1" key="1">
    <citation type="submission" date="2019-08" db="EMBL/GenBank/DDBJ databases">
        <authorList>
            <person name="Kucharzyk K."/>
            <person name="Murdoch R.W."/>
            <person name="Higgins S."/>
            <person name="Loffler F."/>
        </authorList>
    </citation>
    <scope>NUCLEOTIDE SEQUENCE</scope>
</reference>
<proteinExistence type="predicted"/>
<organism evidence="1">
    <name type="scientific">bioreactor metagenome</name>
    <dbReference type="NCBI Taxonomy" id="1076179"/>
    <lineage>
        <taxon>unclassified sequences</taxon>
        <taxon>metagenomes</taxon>
        <taxon>ecological metagenomes</taxon>
    </lineage>
</organism>
<gene>
    <name evidence="1" type="ORF">SDC9_126277</name>
</gene>
<evidence type="ECO:0000313" key="1">
    <source>
        <dbReference type="EMBL" id="MPM79244.1"/>
    </source>
</evidence>